<keyword evidence="1" id="KW-0812">Transmembrane</keyword>
<organism evidence="3 4">
    <name type="scientific">Diaphorobacter ruginosibacter</name>
    <dbReference type="NCBI Taxonomy" id="1715720"/>
    <lineage>
        <taxon>Bacteria</taxon>
        <taxon>Pseudomonadati</taxon>
        <taxon>Pseudomonadota</taxon>
        <taxon>Betaproteobacteria</taxon>
        <taxon>Burkholderiales</taxon>
        <taxon>Comamonadaceae</taxon>
        <taxon>Diaphorobacter</taxon>
    </lineage>
</organism>
<dbReference type="GO" id="GO:0005509">
    <property type="term" value="F:calcium ion binding"/>
    <property type="evidence" value="ECO:0007669"/>
    <property type="project" value="InterPro"/>
</dbReference>
<protein>
    <submittedName>
        <fullName evidence="3">IPTL-CTERM sorting domain-containing protein</fullName>
    </submittedName>
</protein>
<name>A0A7G9RLD9_9BURK</name>
<dbReference type="GO" id="GO:0016020">
    <property type="term" value="C:membrane"/>
    <property type="evidence" value="ECO:0007669"/>
    <property type="project" value="InterPro"/>
</dbReference>
<feature type="domain" description="IPTL-CTERM protein sorting" evidence="2">
    <location>
        <begin position="470"/>
        <end position="497"/>
    </location>
</feature>
<feature type="transmembrane region" description="Helical" evidence="1">
    <location>
        <begin position="475"/>
        <end position="495"/>
    </location>
</feature>
<evidence type="ECO:0000313" key="3">
    <source>
        <dbReference type="EMBL" id="QNN56414.1"/>
    </source>
</evidence>
<dbReference type="KEGG" id="drg:H9K76_17980"/>
<evidence type="ECO:0000259" key="2">
    <source>
        <dbReference type="Pfam" id="PF18203"/>
    </source>
</evidence>
<keyword evidence="4" id="KW-1185">Reference proteome</keyword>
<dbReference type="NCBIfam" id="TIGR04174">
    <property type="entry name" value="IPTL_CTERM"/>
    <property type="match status" value="1"/>
</dbReference>
<dbReference type="InterPro" id="IPR015919">
    <property type="entry name" value="Cadherin-like_sf"/>
</dbReference>
<dbReference type="Pfam" id="PF05345">
    <property type="entry name" value="He_PIG"/>
    <property type="match status" value="1"/>
</dbReference>
<keyword evidence="1" id="KW-0472">Membrane</keyword>
<dbReference type="Proteomes" id="UP000515811">
    <property type="component" value="Chromosome"/>
</dbReference>
<gene>
    <name evidence="3" type="ORF">H9K76_17980</name>
</gene>
<dbReference type="Gene3D" id="2.60.40.10">
    <property type="entry name" value="Immunoglobulins"/>
    <property type="match status" value="1"/>
</dbReference>
<evidence type="ECO:0000256" key="1">
    <source>
        <dbReference type="SAM" id="Phobius"/>
    </source>
</evidence>
<dbReference type="InterPro" id="IPR013783">
    <property type="entry name" value="Ig-like_fold"/>
</dbReference>
<keyword evidence="1" id="KW-1133">Transmembrane helix</keyword>
<proteinExistence type="predicted"/>
<evidence type="ECO:0000313" key="4">
    <source>
        <dbReference type="Proteomes" id="UP000515811"/>
    </source>
</evidence>
<dbReference type="RefSeq" id="WP_187596680.1">
    <property type="nucleotide sequence ID" value="NZ_CP060714.1"/>
</dbReference>
<reference evidence="3 4" key="1">
    <citation type="submission" date="2020-08" db="EMBL/GenBank/DDBJ databases">
        <title>Genome sequence of Diaphorobacter ruginosibacter DSM 27467T.</title>
        <authorList>
            <person name="Hyun D.-W."/>
            <person name="Bae J.-W."/>
        </authorList>
    </citation>
    <scope>NUCLEOTIDE SEQUENCE [LARGE SCALE GENOMIC DNA]</scope>
    <source>
        <strain evidence="3 4">DSM 27467</strain>
    </source>
</reference>
<accession>A0A7G9RLD9</accession>
<dbReference type="EMBL" id="CP060714">
    <property type="protein sequence ID" value="QNN56414.1"/>
    <property type="molecule type" value="Genomic_DNA"/>
</dbReference>
<dbReference type="InterPro" id="IPR026442">
    <property type="entry name" value="IPTL_CTERM"/>
</dbReference>
<dbReference type="Pfam" id="PF18203">
    <property type="entry name" value="IPTL-CTERM"/>
    <property type="match status" value="1"/>
</dbReference>
<dbReference type="SUPFAM" id="SSF49313">
    <property type="entry name" value="Cadherin-like"/>
    <property type="match status" value="1"/>
</dbReference>
<dbReference type="AlphaFoldDB" id="A0A7G9RLD9"/>
<sequence>MGTLSSPDPMWSLTQSGSLEIQTANSISCNSEGKHTDNSYYRRFDLSGSIGMARVAVSSVDIGIEQASGGPQPVVVRLYSIPNEASLNVANLGTPIGMAEVSVANQSKTILSVPITAVLDGNSHDLVVEVFTPNGQAAGYKFFIGSNNTAPINPAGAPSYIRAPNCGVVDIVTVGSLGFPNMHVVMVVHGMTSLSVGGQVSGLTGSGLQLQLQTAENESLDITGNGPYEFLSSLEWGGSYSVAIARQPVGQVCEVSNPAGSDMQANVGNVDVRCMGLQSIVFTSEVPTDARTGGSYTVGATGGGSDNEVTFAVDAASASHCSISGHLVSFTSTGTCTVHADQAGNASYIAAPRVQQTFFIAPPDLAVTTTDLGTLQAGKHYSLTLAASGGIPPYTWAATDSSQPLPAGLSLSADGVLSGTPTNAGDYTSLVTVTDSSAVPQTVALVKASGAPVSQVFSGTVATAGAMAVTPVPTLGQWALVLLSMILAGFAAVGGRRVRES</sequence>